<dbReference type="InterPro" id="IPR013083">
    <property type="entry name" value="Znf_RING/FYVE/PHD"/>
</dbReference>
<evidence type="ECO:0000259" key="7">
    <source>
        <dbReference type="PROSITE" id="PS50089"/>
    </source>
</evidence>
<dbReference type="SUPFAM" id="SSF49842">
    <property type="entry name" value="TNF-like"/>
    <property type="match status" value="1"/>
</dbReference>
<dbReference type="SMART" id="SM00110">
    <property type="entry name" value="C1Q"/>
    <property type="match status" value="1"/>
</dbReference>
<protein>
    <submittedName>
        <fullName evidence="10">Uncharacterized protein</fullName>
    </submittedName>
</protein>
<feature type="domain" description="B box-type" evidence="8">
    <location>
        <begin position="225"/>
        <end position="266"/>
    </location>
</feature>
<evidence type="ECO:0000256" key="2">
    <source>
        <dbReference type="ARBA" id="ARBA00022771"/>
    </source>
</evidence>
<dbReference type="InterPro" id="IPR001073">
    <property type="entry name" value="C1q_dom"/>
</dbReference>
<dbReference type="SMART" id="SM00184">
    <property type="entry name" value="RING"/>
    <property type="match status" value="1"/>
</dbReference>
<name>A0AAN9GIN5_9CAEN</name>
<dbReference type="PANTHER" id="PTHR25462:SF296">
    <property type="entry name" value="MEIOTIC P26, ISOFORM F"/>
    <property type="match status" value="1"/>
</dbReference>
<dbReference type="PROSITE" id="PS50871">
    <property type="entry name" value="C1Q"/>
    <property type="match status" value="1"/>
</dbReference>
<dbReference type="InterPro" id="IPR000315">
    <property type="entry name" value="Znf_B-box"/>
</dbReference>
<dbReference type="GO" id="GO:0008270">
    <property type="term" value="F:zinc ion binding"/>
    <property type="evidence" value="ECO:0007669"/>
    <property type="project" value="UniProtKB-KW"/>
</dbReference>
<evidence type="ECO:0000313" key="10">
    <source>
        <dbReference type="EMBL" id="KAK7108215.1"/>
    </source>
</evidence>
<evidence type="ECO:0000313" key="11">
    <source>
        <dbReference type="Proteomes" id="UP001374579"/>
    </source>
</evidence>
<evidence type="ECO:0000259" key="9">
    <source>
        <dbReference type="PROSITE" id="PS50871"/>
    </source>
</evidence>
<feature type="domain" description="B box-type" evidence="8">
    <location>
        <begin position="168"/>
        <end position="214"/>
    </location>
</feature>
<dbReference type="InterPro" id="IPR047153">
    <property type="entry name" value="TRIM45/56/19-like"/>
</dbReference>
<accession>A0AAN9GIN5</accession>
<sequence>MATSYAESKKSRRETDFRHTCGLCMEPYKGRSPKILPCFHTFCLSCLTSLAKPVTKATRDNPPEKSEGSGVEEAGDRSTEMEGETKEGMGEGTEMSEKNGGDKSDKNNADLGGEGEKEGREFSGIHGDVFLCPTCRAPVTIPRGGVAALQNNFYLKHEDTDDITHPPPQCDMCEEAASQEASFTCDKCRQRMCRTCRRLHDKFTDPREHHVRALDIHEMTWMTPAPIKRCSTHPGQELCFHCQKCDVSICLHCKLTSHEGHATEDVATAAVRTKEEITAVLSEANKQLRSVEAAVGRLERDEGELSRQKEELTQQANTRYDVIVAWATRARDEFLESLTAKARTSLHDISSEKTAARVAMDTLSGAVSRASRQSALGPDTVLMKNELQAALLDKNVLDRYNELEDRKDNLTFFTCQADADAVDLGTLRTYTGVLAEEEESEESKTPPLSQKELTSKVLQLEAALDTLTEKQSSSFKELNDSVTTLQAELSGKDERTKISFHARMTAGEEFSAADQTLVFNSAVSNEGGGYDPTTGIFTAPETGTYIFIVTVDSFPKTKNVNLKLVLENAELANFNACRSSTAHAVVRVDKGKRVWIGTKDRTSFSCLSTTTTFSGAIL</sequence>
<evidence type="ECO:0000256" key="3">
    <source>
        <dbReference type="ARBA" id="ARBA00022833"/>
    </source>
</evidence>
<evidence type="ECO:0000256" key="5">
    <source>
        <dbReference type="SAM" id="Coils"/>
    </source>
</evidence>
<reference evidence="10 11" key="1">
    <citation type="submission" date="2024-02" db="EMBL/GenBank/DDBJ databases">
        <title>Chromosome-scale genome assembly of the rough periwinkle Littorina saxatilis.</title>
        <authorList>
            <person name="De Jode A."/>
            <person name="Faria R."/>
            <person name="Formenti G."/>
            <person name="Sims Y."/>
            <person name="Smith T.P."/>
            <person name="Tracey A."/>
            <person name="Wood J.M.D."/>
            <person name="Zagrodzka Z.B."/>
            <person name="Johannesson K."/>
            <person name="Butlin R.K."/>
            <person name="Leder E.H."/>
        </authorList>
    </citation>
    <scope>NUCLEOTIDE SEQUENCE [LARGE SCALE GENOMIC DNA]</scope>
    <source>
        <strain evidence="10">Snail1</strain>
        <tissue evidence="10">Muscle</tissue>
    </source>
</reference>
<feature type="coiled-coil region" evidence="5">
    <location>
        <begin position="274"/>
        <end position="318"/>
    </location>
</feature>
<dbReference type="GO" id="GO:0061630">
    <property type="term" value="F:ubiquitin protein ligase activity"/>
    <property type="evidence" value="ECO:0007669"/>
    <property type="project" value="TreeGrafter"/>
</dbReference>
<dbReference type="InterPro" id="IPR027370">
    <property type="entry name" value="Znf-RING_euk"/>
</dbReference>
<dbReference type="Proteomes" id="UP001374579">
    <property type="component" value="Unassembled WGS sequence"/>
</dbReference>
<gene>
    <name evidence="10" type="ORF">V1264_015989</name>
</gene>
<dbReference type="InterPro" id="IPR017907">
    <property type="entry name" value="Znf_RING_CS"/>
</dbReference>
<keyword evidence="11" id="KW-1185">Reference proteome</keyword>
<keyword evidence="2 4" id="KW-0863">Zinc-finger</keyword>
<feature type="domain" description="C1q" evidence="9">
    <location>
        <begin position="493"/>
        <end position="618"/>
    </location>
</feature>
<dbReference type="SUPFAM" id="SSF57850">
    <property type="entry name" value="RING/U-box"/>
    <property type="match status" value="1"/>
</dbReference>
<dbReference type="Gene3D" id="3.30.160.60">
    <property type="entry name" value="Classic Zinc Finger"/>
    <property type="match status" value="1"/>
</dbReference>
<dbReference type="PROSITE" id="PS50119">
    <property type="entry name" value="ZF_BBOX"/>
    <property type="match status" value="2"/>
</dbReference>
<dbReference type="PRINTS" id="PR00007">
    <property type="entry name" value="COMPLEMNTC1Q"/>
</dbReference>
<dbReference type="InterPro" id="IPR008983">
    <property type="entry name" value="Tumour_necrosis_fac-like_dom"/>
</dbReference>
<feature type="domain" description="RING-type" evidence="7">
    <location>
        <begin position="21"/>
        <end position="65"/>
    </location>
</feature>
<keyword evidence="1" id="KW-0479">Metal-binding</keyword>
<dbReference type="Pfam" id="PF13445">
    <property type="entry name" value="zf-RING_UBOX"/>
    <property type="match status" value="1"/>
</dbReference>
<feature type="compositionally biased region" description="Basic and acidic residues" evidence="6">
    <location>
        <begin position="74"/>
        <end position="120"/>
    </location>
</feature>
<evidence type="ECO:0000256" key="1">
    <source>
        <dbReference type="ARBA" id="ARBA00022723"/>
    </source>
</evidence>
<feature type="compositionally biased region" description="Basic and acidic residues" evidence="6">
    <location>
        <begin position="57"/>
        <end position="67"/>
    </location>
</feature>
<dbReference type="AlphaFoldDB" id="A0AAN9GIN5"/>
<dbReference type="SUPFAM" id="SSF57845">
    <property type="entry name" value="B-box zinc-binding domain"/>
    <property type="match status" value="1"/>
</dbReference>
<evidence type="ECO:0000256" key="6">
    <source>
        <dbReference type="SAM" id="MobiDB-lite"/>
    </source>
</evidence>
<evidence type="ECO:0000259" key="8">
    <source>
        <dbReference type="PROSITE" id="PS50119"/>
    </source>
</evidence>
<dbReference type="EMBL" id="JBAMIC010000004">
    <property type="protein sequence ID" value="KAK7108215.1"/>
    <property type="molecule type" value="Genomic_DNA"/>
</dbReference>
<dbReference type="Pfam" id="PF00386">
    <property type="entry name" value="C1q"/>
    <property type="match status" value="1"/>
</dbReference>
<keyword evidence="3" id="KW-0862">Zinc</keyword>
<dbReference type="PROSITE" id="PS50089">
    <property type="entry name" value="ZF_RING_2"/>
    <property type="match status" value="1"/>
</dbReference>
<feature type="region of interest" description="Disordered" evidence="6">
    <location>
        <begin position="54"/>
        <end position="120"/>
    </location>
</feature>
<dbReference type="PROSITE" id="PS00518">
    <property type="entry name" value="ZF_RING_1"/>
    <property type="match status" value="1"/>
</dbReference>
<comment type="caution">
    <text evidence="10">The sequence shown here is derived from an EMBL/GenBank/DDBJ whole genome shotgun (WGS) entry which is preliminary data.</text>
</comment>
<proteinExistence type="predicted"/>
<evidence type="ECO:0000256" key="4">
    <source>
        <dbReference type="PROSITE-ProRule" id="PRU00024"/>
    </source>
</evidence>
<dbReference type="SMART" id="SM00336">
    <property type="entry name" value="BBOX"/>
    <property type="match status" value="2"/>
</dbReference>
<organism evidence="10 11">
    <name type="scientific">Littorina saxatilis</name>
    <dbReference type="NCBI Taxonomy" id="31220"/>
    <lineage>
        <taxon>Eukaryota</taxon>
        <taxon>Metazoa</taxon>
        <taxon>Spiralia</taxon>
        <taxon>Lophotrochozoa</taxon>
        <taxon>Mollusca</taxon>
        <taxon>Gastropoda</taxon>
        <taxon>Caenogastropoda</taxon>
        <taxon>Littorinimorpha</taxon>
        <taxon>Littorinoidea</taxon>
        <taxon>Littorinidae</taxon>
        <taxon>Littorina</taxon>
    </lineage>
</organism>
<dbReference type="Gene3D" id="3.30.40.10">
    <property type="entry name" value="Zinc/RING finger domain, C3HC4 (zinc finger)"/>
    <property type="match status" value="1"/>
</dbReference>
<dbReference type="PANTHER" id="PTHR25462">
    <property type="entry name" value="BONUS, ISOFORM C-RELATED"/>
    <property type="match status" value="1"/>
</dbReference>
<dbReference type="GO" id="GO:0005654">
    <property type="term" value="C:nucleoplasm"/>
    <property type="evidence" value="ECO:0007669"/>
    <property type="project" value="TreeGrafter"/>
</dbReference>
<dbReference type="InterPro" id="IPR001841">
    <property type="entry name" value="Znf_RING"/>
</dbReference>
<dbReference type="Gene3D" id="2.60.120.40">
    <property type="match status" value="1"/>
</dbReference>
<keyword evidence="5" id="KW-0175">Coiled coil</keyword>